<evidence type="ECO:0000313" key="10">
    <source>
        <dbReference type="Proteomes" id="UP000215377"/>
    </source>
</evidence>
<dbReference type="NCBIfam" id="TIGR00476">
    <property type="entry name" value="selD"/>
    <property type="match status" value="1"/>
</dbReference>
<evidence type="ECO:0000313" key="9">
    <source>
        <dbReference type="EMBL" id="OWU71662.1"/>
    </source>
</evidence>
<dbReference type="Gene3D" id="3.30.1330.10">
    <property type="entry name" value="PurM-like, N-terminal domain"/>
    <property type="match status" value="1"/>
</dbReference>
<comment type="caution">
    <text evidence="9">The sequence shown here is derived from an EMBL/GenBank/DDBJ whole genome shotgun (WGS) entry which is preliminary data.</text>
</comment>
<name>A0A225NGV6_9RHOB</name>
<gene>
    <name evidence="9" type="ORF">ATO3_17805</name>
</gene>
<keyword evidence="1" id="KW-0808">Transferase</keyword>
<dbReference type="Gene3D" id="3.50.50.100">
    <property type="match status" value="1"/>
</dbReference>
<feature type="domain" description="PurM-like N-terminal" evidence="6">
    <location>
        <begin position="427"/>
        <end position="536"/>
    </location>
</feature>
<dbReference type="PANTHER" id="PTHR10256">
    <property type="entry name" value="SELENIDE, WATER DIKINASE"/>
    <property type="match status" value="1"/>
</dbReference>
<dbReference type="EMBL" id="AQQR01000008">
    <property type="protein sequence ID" value="OWU71662.1"/>
    <property type="molecule type" value="Genomic_DNA"/>
</dbReference>
<dbReference type="SUPFAM" id="SSF56042">
    <property type="entry name" value="PurM C-terminal domain-like"/>
    <property type="match status" value="1"/>
</dbReference>
<feature type="domain" description="PurM-like C-terminal" evidence="7">
    <location>
        <begin position="546"/>
        <end position="710"/>
    </location>
</feature>
<dbReference type="InterPro" id="IPR016188">
    <property type="entry name" value="PurM-like_N"/>
</dbReference>
<dbReference type="GO" id="GO:0005524">
    <property type="term" value="F:ATP binding"/>
    <property type="evidence" value="ECO:0007669"/>
    <property type="project" value="UniProtKB-KW"/>
</dbReference>
<organism evidence="9 10">
    <name type="scientific">Marinibacterium profundimaris</name>
    <dbReference type="NCBI Taxonomy" id="1679460"/>
    <lineage>
        <taxon>Bacteria</taxon>
        <taxon>Pseudomonadati</taxon>
        <taxon>Pseudomonadota</taxon>
        <taxon>Alphaproteobacteria</taxon>
        <taxon>Rhodobacterales</taxon>
        <taxon>Paracoccaceae</taxon>
        <taxon>Marinibacterium</taxon>
    </lineage>
</organism>
<dbReference type="PANTHER" id="PTHR10256:SF0">
    <property type="entry name" value="INACTIVE SELENIDE, WATER DIKINASE-LIKE PROTEIN-RELATED"/>
    <property type="match status" value="1"/>
</dbReference>
<dbReference type="InterPro" id="IPR023753">
    <property type="entry name" value="FAD/NAD-binding_dom"/>
</dbReference>
<dbReference type="Gene3D" id="3.90.650.10">
    <property type="entry name" value="PurM-like C-terminal domain"/>
    <property type="match status" value="1"/>
</dbReference>
<keyword evidence="2" id="KW-0547">Nucleotide-binding</keyword>
<dbReference type="InterPro" id="IPR036676">
    <property type="entry name" value="PurM-like_C_sf"/>
</dbReference>
<keyword evidence="10" id="KW-1185">Reference proteome</keyword>
<reference evidence="9 10" key="1">
    <citation type="submission" date="2013-04" db="EMBL/GenBank/DDBJ databases">
        <title>Oceanicola sp. 22II1-22F33 Genome Sequencing.</title>
        <authorList>
            <person name="Lai Q."/>
            <person name="Li G."/>
            <person name="Shao Z."/>
        </authorList>
    </citation>
    <scope>NUCLEOTIDE SEQUENCE [LARGE SCALE GENOMIC DNA]</scope>
    <source>
        <strain evidence="9 10">22II1-22F33</strain>
    </source>
</reference>
<keyword evidence="3" id="KW-0418">Kinase</keyword>
<evidence type="ECO:0000256" key="2">
    <source>
        <dbReference type="ARBA" id="ARBA00022741"/>
    </source>
</evidence>
<dbReference type="GO" id="GO:0004756">
    <property type="term" value="F:selenide, water dikinase activity"/>
    <property type="evidence" value="ECO:0007669"/>
    <property type="project" value="TreeGrafter"/>
</dbReference>
<feature type="domain" description="FAD/NAD(P)-binding" evidence="8">
    <location>
        <begin position="11"/>
        <end position="303"/>
    </location>
</feature>
<sequence>METMPLPKTRDIVLVGGGHTHALVLRKWGMAPLPGARLTLVNPGPTAPYSGMLPGHVAGHYSREALDIDLVRLARFAGARLILGAATAIDPIARAIAVPGRPPVGYDLCSIDIGITSAMPDLPGFAEHAVPAKPLGPFASAWAAYLAGQGPASVAVIGGGVAGVELALAMAHALAQAGRAAQVALIDRGTALSALRPASARKIRARIAKAGIHLHEDTPIAQVSPRGVTLTDGTSIPADFVTGAAGARPYGWLAASGLDTTDGFLTISETLQTSDADIFAAGDCAHMAFAPRPKAGVYAVRQAPVLYDNLRARAMDRPLRRYRPQGDYLKLISLGGKSALGERFGLPLSGPLMWRWKDRIDQRFMEKFRDLPAMPPPALPRDRAAGVDDALGEKPLCGGCGAKVGRAGLSRIIEAPVDRPDIDMLPGDDAALLNVGGTRLVLTTDHLRAMVEDPVVMTRIAVTHALGDIWAMGGAPKTALATLILPRLSPALQHRTLTEIMETARTAMRAAGAEIIGGHTSVGSELTIGFSVTGEVDRPITLAGGQPGDALILTKPLGSGVVMAAEMAGAAPGACVAAALEQMQQPQGAAARLLHAAHAMTDVTGFGLAGHLEGICAASGSGAMLDLDAIPLMQGALALSGQGVRSTLYPENRALVPGLPEGGAADLLFDPQTGGGLLAAVAPDSADSLVAQLQDAGFDTARIGELTDGPPAIRLTS</sequence>
<evidence type="ECO:0000256" key="4">
    <source>
        <dbReference type="ARBA" id="ARBA00022840"/>
    </source>
</evidence>
<keyword evidence="4" id="KW-0067">ATP-binding</keyword>
<dbReference type="GO" id="GO:0005737">
    <property type="term" value="C:cytoplasm"/>
    <property type="evidence" value="ECO:0007669"/>
    <property type="project" value="TreeGrafter"/>
</dbReference>
<dbReference type="SUPFAM" id="SSF51905">
    <property type="entry name" value="FAD/NAD(P)-binding domain"/>
    <property type="match status" value="2"/>
</dbReference>
<dbReference type="CDD" id="cd02195">
    <property type="entry name" value="SelD"/>
    <property type="match status" value="1"/>
</dbReference>
<proteinExistence type="predicted"/>
<dbReference type="OrthoDB" id="9767928at2"/>
<dbReference type="Proteomes" id="UP000215377">
    <property type="component" value="Unassembled WGS sequence"/>
</dbReference>
<evidence type="ECO:0000256" key="5">
    <source>
        <dbReference type="ARBA" id="ARBA00023266"/>
    </source>
</evidence>
<dbReference type="InterPro" id="IPR017584">
    <property type="entry name" value="Pyridine_nucleo_diS_OxRdtase_N"/>
</dbReference>
<dbReference type="AlphaFoldDB" id="A0A225NGV6"/>
<dbReference type="Pfam" id="PF00586">
    <property type="entry name" value="AIRS"/>
    <property type="match status" value="1"/>
</dbReference>
<evidence type="ECO:0000259" key="8">
    <source>
        <dbReference type="Pfam" id="PF07992"/>
    </source>
</evidence>
<dbReference type="InterPro" id="IPR036188">
    <property type="entry name" value="FAD/NAD-bd_sf"/>
</dbReference>
<dbReference type="InterPro" id="IPR036921">
    <property type="entry name" value="PurM-like_N_sf"/>
</dbReference>
<evidence type="ECO:0000259" key="7">
    <source>
        <dbReference type="Pfam" id="PF02769"/>
    </source>
</evidence>
<protein>
    <submittedName>
        <fullName evidence="9">Segregation protein B</fullName>
    </submittedName>
</protein>
<dbReference type="InterPro" id="IPR004536">
    <property type="entry name" value="SPS/SelD"/>
</dbReference>
<accession>A0A225NGV6</accession>
<dbReference type="GO" id="GO:0016260">
    <property type="term" value="P:selenocysteine biosynthetic process"/>
    <property type="evidence" value="ECO:0007669"/>
    <property type="project" value="TreeGrafter"/>
</dbReference>
<evidence type="ECO:0000259" key="6">
    <source>
        <dbReference type="Pfam" id="PF00586"/>
    </source>
</evidence>
<dbReference type="NCBIfam" id="TIGR03169">
    <property type="entry name" value="Nterm_to_SelD"/>
    <property type="match status" value="1"/>
</dbReference>
<dbReference type="SUPFAM" id="SSF55326">
    <property type="entry name" value="PurM N-terminal domain-like"/>
    <property type="match status" value="1"/>
</dbReference>
<evidence type="ECO:0000256" key="3">
    <source>
        <dbReference type="ARBA" id="ARBA00022777"/>
    </source>
</evidence>
<dbReference type="GO" id="GO:0016491">
    <property type="term" value="F:oxidoreductase activity"/>
    <property type="evidence" value="ECO:0007669"/>
    <property type="project" value="InterPro"/>
</dbReference>
<dbReference type="Pfam" id="PF07992">
    <property type="entry name" value="Pyr_redox_2"/>
    <property type="match status" value="1"/>
</dbReference>
<dbReference type="PRINTS" id="PR00368">
    <property type="entry name" value="FADPNR"/>
</dbReference>
<evidence type="ECO:0000256" key="1">
    <source>
        <dbReference type="ARBA" id="ARBA00022679"/>
    </source>
</evidence>
<dbReference type="InterPro" id="IPR010918">
    <property type="entry name" value="PurM-like_C_dom"/>
</dbReference>
<keyword evidence="5" id="KW-0711">Selenium</keyword>
<dbReference type="RefSeq" id="WP_088651251.1">
    <property type="nucleotide sequence ID" value="NZ_AQQR01000008.1"/>
</dbReference>
<dbReference type="Pfam" id="PF02769">
    <property type="entry name" value="AIRS_C"/>
    <property type="match status" value="1"/>
</dbReference>